<dbReference type="InterPro" id="IPR036942">
    <property type="entry name" value="Beta-barrel_TonB_sf"/>
</dbReference>
<evidence type="ECO:0000256" key="2">
    <source>
        <dbReference type="ARBA" id="ARBA00022448"/>
    </source>
</evidence>
<comment type="subcellular location">
    <subcellularLocation>
        <location evidence="1 8">Cell outer membrane</location>
        <topology evidence="1 8">Multi-pass membrane protein</topology>
    </subcellularLocation>
</comment>
<dbReference type="PANTHER" id="PTHR47234:SF1">
    <property type="entry name" value="TONB-DEPENDENT RECEPTOR"/>
    <property type="match status" value="1"/>
</dbReference>
<feature type="chain" id="PRO_5020985556" evidence="10">
    <location>
        <begin position="37"/>
        <end position="941"/>
    </location>
</feature>
<keyword evidence="14" id="KW-1185">Reference proteome</keyword>
<feature type="signal peptide" evidence="10">
    <location>
        <begin position="1"/>
        <end position="36"/>
    </location>
</feature>
<keyword evidence="5 9" id="KW-0798">TonB box</keyword>
<dbReference type="OrthoDB" id="176248at2"/>
<evidence type="ECO:0000256" key="6">
    <source>
        <dbReference type="ARBA" id="ARBA00023136"/>
    </source>
</evidence>
<dbReference type="GO" id="GO:0009279">
    <property type="term" value="C:cell outer membrane"/>
    <property type="evidence" value="ECO:0007669"/>
    <property type="project" value="UniProtKB-SubCell"/>
</dbReference>
<dbReference type="Gene3D" id="2.170.130.10">
    <property type="entry name" value="TonB-dependent receptor, plug domain"/>
    <property type="match status" value="1"/>
</dbReference>
<keyword evidence="7 8" id="KW-0998">Cell outer membrane</keyword>
<keyword evidence="10" id="KW-0732">Signal</keyword>
<evidence type="ECO:0000256" key="8">
    <source>
        <dbReference type="PROSITE-ProRule" id="PRU01360"/>
    </source>
</evidence>
<evidence type="ECO:0000256" key="1">
    <source>
        <dbReference type="ARBA" id="ARBA00004571"/>
    </source>
</evidence>
<evidence type="ECO:0000256" key="3">
    <source>
        <dbReference type="ARBA" id="ARBA00022452"/>
    </source>
</evidence>
<sequence length="941" mass="104174">MSADGGHGMFTRSKISKSVALSFLGSSILISGMAFAEEEATKVKKEDEIERIEVTGSRISRMDAEGPAPVVVISADDFKDKGFNTAHDALKALSQNTGTVQGNEFGAQGGFTANADTINLRDLGPGYTLVLVNGRRIAENPTPYNGQSNFVNLASIPFAAIDRIEILTSGASAIYGSDAVAGVVNVILKKDVEETTVSAQLGTTKDGGGDTGRLQLVTGSVGDKHSITTALEYYKQDPIYGKDRDWLDSVDDGPAGVNYLTRGILLFDNVNGTYVDPGEQACIDSGSGYEYTSREGRGFYCGYDGTGEYSIQNERETMSAYLTGSYIINDNLELFFDGMFQDMESEIRGFRHFVSEDVLEWREDGSGNLADHPAFGAGYENYDYILKQRIFSFDELGEATTDFDEQVWAATVGIQGTFGETMAWKAYYNESRYDYETSRARLKEEKVYEYFIGTESIGFGLPDGQGSVGLYDPITDEIRNDLVGYQVIKSDSYSRTLAFVLTGEVMDLPAGPMAFAATAEMNRQGYDLKQDDRTLNKDGMGWYNLTGTVGGGDRDRYAIGAEVLIPVLDNLEFELAGRYDEYDDDTTDVGGRFTPSAKATYRPIEEVMVRASYGESFRAPDMHYVFAGDSGFYTSVNDWTQCQQDWDPADGDFTPIEANCDSESVQGTRSGSKTLEEEKGKNWGFGFVVEPMDNLSFTLDYYKIELRDIVSDESVQGLIDDEYDCNNGLNGRDPNSGFCQQVYSQISRAPAGEVNEGELLGVDISPINKSRLSQDGIDATLAYLYESEYGDFGLNMSYTHVLSYKFQSTDDDDFEDVRDEAWNDSPRSKVQATISYAYEDFFIAVTGFRTGSIPWDEQPAENYDEDGNLVKINRLDPYYVYNLTASYAFTDNLMARGTVINLFDEKPEQDPTQTSWPYYNVFAYPGAAVGTEFYAEVIYTF</sequence>
<gene>
    <name evidence="13" type="ORF">FCL40_05405</name>
</gene>
<comment type="similarity">
    <text evidence="8 9">Belongs to the TonB-dependent receptor family.</text>
</comment>
<evidence type="ECO:0000313" key="13">
    <source>
        <dbReference type="EMBL" id="TKB50588.1"/>
    </source>
</evidence>
<dbReference type="EMBL" id="SWCI01000002">
    <property type="protein sequence ID" value="TKB50588.1"/>
    <property type="molecule type" value="Genomic_DNA"/>
</dbReference>
<dbReference type="AlphaFoldDB" id="A0A4U1BGV7"/>
<evidence type="ECO:0000256" key="10">
    <source>
        <dbReference type="SAM" id="SignalP"/>
    </source>
</evidence>
<dbReference type="Pfam" id="PF07715">
    <property type="entry name" value="Plug"/>
    <property type="match status" value="1"/>
</dbReference>
<evidence type="ECO:0000256" key="5">
    <source>
        <dbReference type="ARBA" id="ARBA00023077"/>
    </source>
</evidence>
<feature type="domain" description="TonB-dependent receptor plug" evidence="12">
    <location>
        <begin position="65"/>
        <end position="183"/>
    </location>
</feature>
<dbReference type="InterPro" id="IPR012910">
    <property type="entry name" value="Plug_dom"/>
</dbReference>
<dbReference type="InterPro" id="IPR000531">
    <property type="entry name" value="Beta-barrel_TonB"/>
</dbReference>
<name>A0A4U1BGV7_9GAMM</name>
<organism evidence="13 14">
    <name type="scientific">Ferrimonas sediminicola</name>
    <dbReference type="NCBI Taxonomy" id="2569538"/>
    <lineage>
        <taxon>Bacteria</taxon>
        <taxon>Pseudomonadati</taxon>
        <taxon>Pseudomonadota</taxon>
        <taxon>Gammaproteobacteria</taxon>
        <taxon>Alteromonadales</taxon>
        <taxon>Ferrimonadaceae</taxon>
        <taxon>Ferrimonas</taxon>
    </lineage>
</organism>
<comment type="caution">
    <text evidence="13">The sequence shown here is derived from an EMBL/GenBank/DDBJ whole genome shotgun (WGS) entry which is preliminary data.</text>
</comment>
<dbReference type="Pfam" id="PF00593">
    <property type="entry name" value="TonB_dep_Rec_b-barrel"/>
    <property type="match status" value="1"/>
</dbReference>
<keyword evidence="6 8" id="KW-0472">Membrane</keyword>
<evidence type="ECO:0000259" key="11">
    <source>
        <dbReference type="Pfam" id="PF00593"/>
    </source>
</evidence>
<accession>A0A4U1BGV7</accession>
<keyword evidence="4 8" id="KW-0812">Transmembrane</keyword>
<dbReference type="SUPFAM" id="SSF56935">
    <property type="entry name" value="Porins"/>
    <property type="match status" value="1"/>
</dbReference>
<reference evidence="13 14" key="1">
    <citation type="submission" date="2019-04" db="EMBL/GenBank/DDBJ databases">
        <authorList>
            <person name="Hwang J.C."/>
        </authorList>
    </citation>
    <scope>NUCLEOTIDE SEQUENCE [LARGE SCALE GENOMIC DNA]</scope>
    <source>
        <strain evidence="13 14">IMCC35001</strain>
    </source>
</reference>
<evidence type="ECO:0000256" key="9">
    <source>
        <dbReference type="RuleBase" id="RU003357"/>
    </source>
</evidence>
<evidence type="ECO:0000313" key="14">
    <source>
        <dbReference type="Proteomes" id="UP000305674"/>
    </source>
</evidence>
<evidence type="ECO:0000259" key="12">
    <source>
        <dbReference type="Pfam" id="PF07715"/>
    </source>
</evidence>
<protein>
    <submittedName>
        <fullName evidence="13">TonB-dependent receptor</fullName>
    </submittedName>
</protein>
<proteinExistence type="inferred from homology"/>
<dbReference type="Gene3D" id="2.40.170.20">
    <property type="entry name" value="TonB-dependent receptor, beta-barrel domain"/>
    <property type="match status" value="1"/>
</dbReference>
<evidence type="ECO:0000256" key="4">
    <source>
        <dbReference type="ARBA" id="ARBA00022692"/>
    </source>
</evidence>
<feature type="domain" description="TonB-dependent receptor-like beta-barrel" evidence="11">
    <location>
        <begin position="367"/>
        <end position="902"/>
    </location>
</feature>
<dbReference type="InterPro" id="IPR039426">
    <property type="entry name" value="TonB-dep_rcpt-like"/>
</dbReference>
<dbReference type="Proteomes" id="UP000305674">
    <property type="component" value="Unassembled WGS sequence"/>
</dbReference>
<keyword evidence="13" id="KW-0675">Receptor</keyword>
<dbReference type="PANTHER" id="PTHR47234">
    <property type="match status" value="1"/>
</dbReference>
<dbReference type="PROSITE" id="PS52016">
    <property type="entry name" value="TONB_DEPENDENT_REC_3"/>
    <property type="match status" value="1"/>
</dbReference>
<keyword evidence="3 8" id="KW-1134">Transmembrane beta strand</keyword>
<evidence type="ECO:0000256" key="7">
    <source>
        <dbReference type="ARBA" id="ARBA00023237"/>
    </source>
</evidence>
<dbReference type="InterPro" id="IPR037066">
    <property type="entry name" value="Plug_dom_sf"/>
</dbReference>
<keyword evidence="2 8" id="KW-0813">Transport</keyword>